<organism evidence="7 8">
    <name type="scientific">Tanacetum coccineum</name>
    <dbReference type="NCBI Taxonomy" id="301880"/>
    <lineage>
        <taxon>Eukaryota</taxon>
        <taxon>Viridiplantae</taxon>
        <taxon>Streptophyta</taxon>
        <taxon>Embryophyta</taxon>
        <taxon>Tracheophyta</taxon>
        <taxon>Spermatophyta</taxon>
        <taxon>Magnoliopsida</taxon>
        <taxon>eudicotyledons</taxon>
        <taxon>Gunneridae</taxon>
        <taxon>Pentapetalae</taxon>
        <taxon>asterids</taxon>
        <taxon>campanulids</taxon>
        <taxon>Asterales</taxon>
        <taxon>Asteraceae</taxon>
        <taxon>Asteroideae</taxon>
        <taxon>Anthemideae</taxon>
        <taxon>Anthemidinae</taxon>
        <taxon>Tanacetum</taxon>
    </lineage>
</organism>
<feature type="compositionally biased region" description="Basic and acidic residues" evidence="5">
    <location>
        <begin position="217"/>
        <end position="241"/>
    </location>
</feature>
<feature type="region of interest" description="Disordered" evidence="5">
    <location>
        <begin position="314"/>
        <end position="334"/>
    </location>
</feature>
<dbReference type="Pfam" id="PF04434">
    <property type="entry name" value="SWIM"/>
    <property type="match status" value="1"/>
</dbReference>
<dbReference type="PROSITE" id="PS50966">
    <property type="entry name" value="ZF_SWIM"/>
    <property type="match status" value="1"/>
</dbReference>
<reference evidence="7" key="1">
    <citation type="journal article" date="2022" name="Int. J. Mol. Sci.">
        <title>Draft Genome of Tanacetum Coccineum: Genomic Comparison of Closely Related Tanacetum-Family Plants.</title>
        <authorList>
            <person name="Yamashiro T."/>
            <person name="Shiraishi A."/>
            <person name="Nakayama K."/>
            <person name="Satake H."/>
        </authorList>
    </citation>
    <scope>NUCLEOTIDE SEQUENCE</scope>
</reference>
<keyword evidence="2 4" id="KW-0863">Zinc-finger</keyword>
<protein>
    <submittedName>
        <fullName evidence="7">Zinc finger, PMZ-type containing protein</fullName>
    </submittedName>
</protein>
<feature type="region of interest" description="Disordered" evidence="5">
    <location>
        <begin position="119"/>
        <end position="145"/>
    </location>
</feature>
<evidence type="ECO:0000259" key="6">
    <source>
        <dbReference type="PROSITE" id="PS50966"/>
    </source>
</evidence>
<reference evidence="7" key="2">
    <citation type="submission" date="2022-01" db="EMBL/GenBank/DDBJ databases">
        <authorList>
            <person name="Yamashiro T."/>
            <person name="Shiraishi A."/>
            <person name="Satake H."/>
            <person name="Nakayama K."/>
        </authorList>
    </citation>
    <scope>NUCLEOTIDE SEQUENCE</scope>
</reference>
<dbReference type="SMART" id="SM00575">
    <property type="entry name" value="ZnF_PMZ"/>
    <property type="match status" value="1"/>
</dbReference>
<keyword evidence="3" id="KW-0862">Zinc</keyword>
<evidence type="ECO:0000256" key="4">
    <source>
        <dbReference type="PROSITE-ProRule" id="PRU00325"/>
    </source>
</evidence>
<evidence type="ECO:0000256" key="3">
    <source>
        <dbReference type="ARBA" id="ARBA00022833"/>
    </source>
</evidence>
<dbReference type="Proteomes" id="UP001151760">
    <property type="component" value="Unassembled WGS sequence"/>
</dbReference>
<name>A0ABQ5G2H8_9ASTR</name>
<evidence type="ECO:0000313" key="7">
    <source>
        <dbReference type="EMBL" id="GJT69716.1"/>
    </source>
</evidence>
<accession>A0ABQ5G2H8</accession>
<dbReference type="InterPro" id="IPR007527">
    <property type="entry name" value="Znf_SWIM"/>
</dbReference>
<gene>
    <name evidence="7" type="ORF">Tco_1029002</name>
</gene>
<comment type="caution">
    <text evidence="7">The sequence shown here is derived from an EMBL/GenBank/DDBJ whole genome shotgun (WGS) entry which is preliminary data.</text>
</comment>
<sequence>MQCEHGKYMPPSNESGVAFSIRDGFGCSPHALSWIVYPSGFREVEVRRRDYAYRVNLHTKQCGCRFWELSGIPCVHVMAAYYHMNMEPKLGVNEFLSKQSWYNAYQYSIRPVPGSKLWKPCDNPTPLPPIQRKRPRRPKKNKGSDILQKMSTMFLELVGRCTVIIVGRLDTTRKVVKINQETNPQAWLWSNKKRGNTNVLAGSSKKRGTIRIGSPIKRGEENQVTKGGSIDDGRKGDATEEAEQERIRHIWAKNEANYLYWENMAKEFRDEELPGPEDSLDNAYSFDTISDFQDNELNVHQVSVDLPVNEAPENYTTEESQAEDPDPKPIVPTHESQIQTRSKIRKQVAATTSMRIFVKNRGRSERIAMMKAKKFKFDANGTGSTADKAFDVSKDEE</sequence>
<proteinExistence type="predicted"/>
<feature type="compositionally biased region" description="Basic and acidic residues" evidence="5">
    <location>
        <begin position="388"/>
        <end position="397"/>
    </location>
</feature>
<feature type="domain" description="SWIM-type" evidence="6">
    <location>
        <begin position="53"/>
        <end position="85"/>
    </location>
</feature>
<dbReference type="InterPro" id="IPR006564">
    <property type="entry name" value="Znf_PMZ"/>
</dbReference>
<evidence type="ECO:0000256" key="5">
    <source>
        <dbReference type="SAM" id="MobiDB-lite"/>
    </source>
</evidence>
<feature type="region of interest" description="Disordered" evidence="5">
    <location>
        <begin position="214"/>
        <end position="241"/>
    </location>
</feature>
<evidence type="ECO:0000313" key="8">
    <source>
        <dbReference type="Proteomes" id="UP001151760"/>
    </source>
</evidence>
<feature type="compositionally biased region" description="Basic residues" evidence="5">
    <location>
        <begin position="131"/>
        <end position="141"/>
    </location>
</feature>
<keyword evidence="1" id="KW-0479">Metal-binding</keyword>
<evidence type="ECO:0000256" key="1">
    <source>
        <dbReference type="ARBA" id="ARBA00022723"/>
    </source>
</evidence>
<evidence type="ECO:0000256" key="2">
    <source>
        <dbReference type="ARBA" id="ARBA00022771"/>
    </source>
</evidence>
<feature type="region of interest" description="Disordered" evidence="5">
    <location>
        <begin position="378"/>
        <end position="397"/>
    </location>
</feature>
<dbReference type="PANTHER" id="PTHR31973">
    <property type="entry name" value="POLYPROTEIN, PUTATIVE-RELATED"/>
    <property type="match status" value="1"/>
</dbReference>
<dbReference type="EMBL" id="BQNB010018014">
    <property type="protein sequence ID" value="GJT69716.1"/>
    <property type="molecule type" value="Genomic_DNA"/>
</dbReference>
<dbReference type="PANTHER" id="PTHR31973:SF189">
    <property type="entry name" value="TRANSPOSASE, MUDR, PLANT, MULE TRANSPOSASE DOMAIN PROTEIN-RELATED"/>
    <property type="match status" value="1"/>
</dbReference>
<keyword evidence="8" id="KW-1185">Reference proteome</keyword>